<accession>A0ABW0T160</accession>
<name>A0ABW0T160_9GAMM</name>
<comment type="caution">
    <text evidence="1">The sequence shown here is derived from an EMBL/GenBank/DDBJ whole genome shotgun (WGS) entry which is preliminary data.</text>
</comment>
<dbReference type="RefSeq" id="WP_377329734.1">
    <property type="nucleotide sequence ID" value="NZ_JBHSNG010000030.1"/>
</dbReference>
<evidence type="ECO:0000313" key="1">
    <source>
        <dbReference type="EMBL" id="MFC5583061.1"/>
    </source>
</evidence>
<protein>
    <submittedName>
        <fullName evidence="1">Uncharacterized protein</fullName>
    </submittedName>
</protein>
<keyword evidence="2" id="KW-1185">Reference proteome</keyword>
<dbReference type="Proteomes" id="UP001596111">
    <property type="component" value="Unassembled WGS sequence"/>
</dbReference>
<dbReference type="EMBL" id="JBHSNG010000030">
    <property type="protein sequence ID" value="MFC5583061.1"/>
    <property type="molecule type" value="Genomic_DNA"/>
</dbReference>
<proteinExistence type="predicted"/>
<sequence length="275" mass="31928">MLSETMKPQDHEKWHEYAKRLKLPDDEGTREFFRQVVFDHFNAFNQHFPDFSLDDYEPHIEYFTAKQADADIKFLENVIMDDYVNEFNDFFEKRKNPEPDGVYQRMVQNLTPPFPPVLICSKYLPILKNYGAPYQLIEGCHRVSYLRRMLSRGLITPESSHKFVVFRLKFRGITGEIVMNSEFAKNPSFDKLPKANVGDMVHLKVKAFEESFDICVRGFVTSVSPEIIKANVSAIFNDVDGKQITGGEPFDKYVNKPVEFSPNCIQAIKAKPHKE</sequence>
<evidence type="ECO:0000313" key="2">
    <source>
        <dbReference type="Proteomes" id="UP001596111"/>
    </source>
</evidence>
<organism evidence="1 2">
    <name type="scientific">Rhodanobacter terrae</name>
    <dbReference type="NCBI Taxonomy" id="418647"/>
    <lineage>
        <taxon>Bacteria</taxon>
        <taxon>Pseudomonadati</taxon>
        <taxon>Pseudomonadota</taxon>
        <taxon>Gammaproteobacteria</taxon>
        <taxon>Lysobacterales</taxon>
        <taxon>Rhodanobacteraceae</taxon>
        <taxon>Rhodanobacter</taxon>
    </lineage>
</organism>
<reference evidence="2" key="1">
    <citation type="journal article" date="2019" name="Int. J. Syst. Evol. Microbiol.">
        <title>The Global Catalogue of Microorganisms (GCM) 10K type strain sequencing project: providing services to taxonomists for standard genome sequencing and annotation.</title>
        <authorList>
            <consortium name="The Broad Institute Genomics Platform"/>
            <consortium name="The Broad Institute Genome Sequencing Center for Infectious Disease"/>
            <person name="Wu L."/>
            <person name="Ma J."/>
        </authorList>
    </citation>
    <scope>NUCLEOTIDE SEQUENCE [LARGE SCALE GENOMIC DNA]</scope>
    <source>
        <strain evidence="2">CGMCC 1.13587</strain>
    </source>
</reference>
<gene>
    <name evidence="1" type="ORF">ACFPPB_18260</name>
</gene>